<dbReference type="SUPFAM" id="SSF51445">
    <property type="entry name" value="(Trans)glycosidases"/>
    <property type="match status" value="1"/>
</dbReference>
<gene>
    <name evidence="2" type="ORF">PCO31111_02681</name>
</gene>
<dbReference type="InterPro" id="IPR017853">
    <property type="entry name" value="GH"/>
</dbReference>
<dbReference type="InterPro" id="IPR016062">
    <property type="entry name" value="TM1410-rel"/>
</dbReference>
<protein>
    <submittedName>
        <fullName evidence="2">Sugar ABC transporter</fullName>
    </submittedName>
</protein>
<feature type="domain" description="Glycoside-hydrolase family GH114 TIM-barrel" evidence="1">
    <location>
        <begin position="82"/>
        <end position="290"/>
    </location>
</feature>
<proteinExistence type="predicted"/>
<evidence type="ECO:0000313" key="2">
    <source>
        <dbReference type="EMBL" id="VVE11498.1"/>
    </source>
</evidence>
<name>A0A5E4VGU3_9BURK</name>
<evidence type="ECO:0000313" key="3">
    <source>
        <dbReference type="Proteomes" id="UP000383971"/>
    </source>
</evidence>
<sequence length="300" mass="33676">MTDKRTPLHPVWRRRPLARLVGGVAGVLAGFFFNTAAAQQPGPGRIAFFYGETIDPKALAGYDQVVVEPDNGFVPKIADAKGLPPKHMRWIAYVSVGEVLPTRDYYPGMPKAWRIGRNGDWKSEVIDQAAPGWPQFFVDKVIAPLWANGYRGFFLDTLDSYELVAKTDAERARQQAGLIAVIKRIHRRFPRAELILNRGFELMPEVHDDVAAVAFESLYRGWDEGRRQYVTVPEDDRMWLLARAREVRERYGLPVISIDYCAPADTACARQTVAQIRAQGLIPYVGDGHLMQVNPAAAQD</sequence>
<dbReference type="PRINTS" id="PR01545">
    <property type="entry name" value="THEMAYE10DUF"/>
</dbReference>
<evidence type="ECO:0000259" key="1">
    <source>
        <dbReference type="Pfam" id="PF03537"/>
    </source>
</evidence>
<dbReference type="InterPro" id="IPR013785">
    <property type="entry name" value="Aldolase_TIM"/>
</dbReference>
<dbReference type="PANTHER" id="PTHR35882">
    <property type="entry name" value="PELA"/>
    <property type="match status" value="1"/>
</dbReference>
<dbReference type="Pfam" id="PF03537">
    <property type="entry name" value="Glyco_hydro_114"/>
    <property type="match status" value="1"/>
</dbReference>
<dbReference type="RefSeq" id="WP_150585321.1">
    <property type="nucleotide sequence ID" value="NZ_CABPSE010000008.1"/>
</dbReference>
<keyword evidence="3" id="KW-1185">Reference proteome</keyword>
<accession>A0A5E4VGU3</accession>
<organism evidence="2 3">
    <name type="scientific">Pandoraea communis</name>
    <dbReference type="NCBI Taxonomy" id="2508297"/>
    <lineage>
        <taxon>Bacteria</taxon>
        <taxon>Pseudomonadati</taxon>
        <taxon>Pseudomonadota</taxon>
        <taxon>Betaproteobacteria</taxon>
        <taxon>Burkholderiales</taxon>
        <taxon>Burkholderiaceae</taxon>
        <taxon>Pandoraea</taxon>
    </lineage>
</organism>
<dbReference type="Proteomes" id="UP000383971">
    <property type="component" value="Unassembled WGS sequence"/>
</dbReference>
<reference evidence="2 3" key="1">
    <citation type="submission" date="2019-08" db="EMBL/GenBank/DDBJ databases">
        <authorList>
            <person name="Peeters C."/>
        </authorList>
    </citation>
    <scope>NUCLEOTIDE SEQUENCE [LARGE SCALE GENOMIC DNA]</scope>
    <source>
        <strain evidence="2 3">LMG 31111</strain>
    </source>
</reference>
<dbReference type="Gene3D" id="3.20.20.70">
    <property type="entry name" value="Aldolase class I"/>
    <property type="match status" value="1"/>
</dbReference>
<dbReference type="InterPro" id="IPR004352">
    <property type="entry name" value="GH114_TIM-barrel"/>
</dbReference>
<dbReference type="PANTHER" id="PTHR35882:SF2">
    <property type="entry name" value="PELA"/>
    <property type="match status" value="1"/>
</dbReference>
<dbReference type="AlphaFoldDB" id="A0A5E4VGU3"/>
<dbReference type="EMBL" id="CABPSE010000008">
    <property type="protein sequence ID" value="VVE11498.1"/>
    <property type="molecule type" value="Genomic_DNA"/>
</dbReference>